<accession>A0A1M4U536</accession>
<gene>
    <name evidence="8" type="ORF">SAMN05444362_101508</name>
</gene>
<feature type="domain" description="GtrA/DPMS transmembrane" evidence="7">
    <location>
        <begin position="17"/>
        <end position="145"/>
    </location>
</feature>
<dbReference type="Proteomes" id="UP000184480">
    <property type="component" value="Unassembled WGS sequence"/>
</dbReference>
<evidence type="ECO:0000313" key="9">
    <source>
        <dbReference type="Proteomes" id="UP000184480"/>
    </source>
</evidence>
<dbReference type="GO" id="GO:0000271">
    <property type="term" value="P:polysaccharide biosynthetic process"/>
    <property type="evidence" value="ECO:0007669"/>
    <property type="project" value="InterPro"/>
</dbReference>
<keyword evidence="4 6" id="KW-1133">Transmembrane helix</keyword>
<evidence type="ECO:0000256" key="1">
    <source>
        <dbReference type="ARBA" id="ARBA00004141"/>
    </source>
</evidence>
<feature type="transmembrane region" description="Helical" evidence="6">
    <location>
        <begin position="119"/>
        <end position="139"/>
    </location>
</feature>
<proteinExistence type="inferred from homology"/>
<comment type="subcellular location">
    <subcellularLocation>
        <location evidence="1">Membrane</location>
        <topology evidence="1">Multi-pass membrane protein</topology>
    </subcellularLocation>
</comment>
<dbReference type="PANTHER" id="PTHR38459">
    <property type="entry name" value="PROPHAGE BACTOPRENOL-LINKED GLUCOSE TRANSLOCASE HOMOLOG"/>
    <property type="match status" value="1"/>
</dbReference>
<reference evidence="9" key="1">
    <citation type="submission" date="2016-11" db="EMBL/GenBank/DDBJ databases">
        <authorList>
            <person name="Varghese N."/>
            <person name="Submissions S."/>
        </authorList>
    </citation>
    <scope>NUCLEOTIDE SEQUENCE [LARGE SCALE GENOMIC DNA]</scope>
    <source>
        <strain evidence="9">DSM 27370</strain>
    </source>
</reference>
<evidence type="ECO:0000256" key="6">
    <source>
        <dbReference type="SAM" id="Phobius"/>
    </source>
</evidence>
<evidence type="ECO:0000313" key="8">
    <source>
        <dbReference type="EMBL" id="SHE51852.1"/>
    </source>
</evidence>
<dbReference type="EMBL" id="FQUC01000001">
    <property type="protein sequence ID" value="SHE51852.1"/>
    <property type="molecule type" value="Genomic_DNA"/>
</dbReference>
<dbReference type="InterPro" id="IPR051401">
    <property type="entry name" value="GtrA_CellWall_Glycosyl"/>
</dbReference>
<evidence type="ECO:0000256" key="4">
    <source>
        <dbReference type="ARBA" id="ARBA00022989"/>
    </source>
</evidence>
<dbReference type="InterPro" id="IPR007267">
    <property type="entry name" value="GtrA_DPMS_TM"/>
</dbReference>
<keyword evidence="9" id="KW-1185">Reference proteome</keyword>
<dbReference type="GO" id="GO:0005886">
    <property type="term" value="C:plasma membrane"/>
    <property type="evidence" value="ECO:0007669"/>
    <property type="project" value="TreeGrafter"/>
</dbReference>
<feature type="transmembrane region" description="Helical" evidence="6">
    <location>
        <begin position="15"/>
        <end position="36"/>
    </location>
</feature>
<name>A0A1M4U536_9BACT</name>
<feature type="transmembrane region" description="Helical" evidence="6">
    <location>
        <begin position="42"/>
        <end position="66"/>
    </location>
</feature>
<dbReference type="PANTHER" id="PTHR38459:SF1">
    <property type="entry name" value="PROPHAGE BACTOPRENOL-LINKED GLUCOSE TRANSLOCASE HOMOLOG"/>
    <property type="match status" value="1"/>
</dbReference>
<dbReference type="STRING" id="1346286.SAMN05444362_101508"/>
<keyword evidence="3 6" id="KW-0812">Transmembrane</keyword>
<sequence length="150" mass="17187">MPFQTDIMKQSYKEFIKYGLVGVIGLGVEWLAFFLFRDYLGINYIVSHVLSCVLAIINNFLLNSFFTFKATDKIVQRALSFFGIAGIGIVISTILLPLLVQLYGFIVGQFDLEFFSQKIIQNIAKLTTTGIIAFLQFFFNKYFTFKKKSQ</sequence>
<evidence type="ECO:0000256" key="5">
    <source>
        <dbReference type="ARBA" id="ARBA00023136"/>
    </source>
</evidence>
<comment type="similarity">
    <text evidence="2">Belongs to the GtrA family.</text>
</comment>
<dbReference type="Pfam" id="PF04138">
    <property type="entry name" value="GtrA_DPMS_TM"/>
    <property type="match status" value="1"/>
</dbReference>
<organism evidence="8 9">
    <name type="scientific">Dysgonomonas macrotermitis</name>
    <dbReference type="NCBI Taxonomy" id="1346286"/>
    <lineage>
        <taxon>Bacteria</taxon>
        <taxon>Pseudomonadati</taxon>
        <taxon>Bacteroidota</taxon>
        <taxon>Bacteroidia</taxon>
        <taxon>Bacteroidales</taxon>
        <taxon>Dysgonomonadaceae</taxon>
        <taxon>Dysgonomonas</taxon>
    </lineage>
</organism>
<keyword evidence="5 6" id="KW-0472">Membrane</keyword>
<dbReference type="AlphaFoldDB" id="A0A1M4U536"/>
<protein>
    <submittedName>
        <fullName evidence="8">Putative flippase GtrA (Transmembrane translocase of bactoprenol-linked glucose)</fullName>
    </submittedName>
</protein>
<evidence type="ECO:0000256" key="2">
    <source>
        <dbReference type="ARBA" id="ARBA00009399"/>
    </source>
</evidence>
<evidence type="ECO:0000256" key="3">
    <source>
        <dbReference type="ARBA" id="ARBA00022692"/>
    </source>
</evidence>
<feature type="transmembrane region" description="Helical" evidence="6">
    <location>
        <begin position="78"/>
        <end position="99"/>
    </location>
</feature>
<evidence type="ECO:0000259" key="7">
    <source>
        <dbReference type="Pfam" id="PF04138"/>
    </source>
</evidence>